<evidence type="ECO:0000256" key="3">
    <source>
        <dbReference type="PROSITE-ProRule" id="PRU10141"/>
    </source>
</evidence>
<keyword evidence="3" id="KW-0547">Nucleotide-binding</keyword>
<dbReference type="InterPro" id="IPR032675">
    <property type="entry name" value="LRR_dom_sf"/>
</dbReference>
<keyword evidence="5" id="KW-0418">Kinase</keyword>
<dbReference type="Pfam" id="PF13855">
    <property type="entry name" value="LRR_8"/>
    <property type="match status" value="1"/>
</dbReference>
<feature type="binding site" evidence="3">
    <location>
        <position position="238"/>
    </location>
    <ligand>
        <name>ATP</name>
        <dbReference type="ChEBI" id="CHEBI:30616"/>
    </ligand>
</feature>
<keyword evidence="1" id="KW-0433">Leucine-rich repeat</keyword>
<evidence type="ECO:0000313" key="5">
    <source>
        <dbReference type="EMBL" id="TXK20976.1"/>
    </source>
</evidence>
<dbReference type="PANTHER" id="PTHR48051">
    <property type="match status" value="1"/>
</dbReference>
<dbReference type="Gene3D" id="3.30.200.20">
    <property type="entry name" value="Phosphorylase Kinase, domain 1"/>
    <property type="match status" value="1"/>
</dbReference>
<evidence type="ECO:0000313" key="6">
    <source>
        <dbReference type="Proteomes" id="UP000321926"/>
    </source>
</evidence>
<dbReference type="PANTHER" id="PTHR48051:SF1">
    <property type="entry name" value="RAS SUPPRESSOR PROTEIN 1"/>
    <property type="match status" value="1"/>
</dbReference>
<comment type="caution">
    <text evidence="5">The sequence shown here is derived from an EMBL/GenBank/DDBJ whole genome shotgun (WGS) entry which is preliminary data.</text>
</comment>
<dbReference type="InterPro" id="IPR017441">
    <property type="entry name" value="Protein_kinase_ATP_BS"/>
</dbReference>
<dbReference type="InterPro" id="IPR001245">
    <property type="entry name" value="Ser-Thr/Tyr_kinase_cat_dom"/>
</dbReference>
<dbReference type="PROSITE" id="PS00107">
    <property type="entry name" value="PROTEIN_KINASE_ATP"/>
    <property type="match status" value="1"/>
</dbReference>
<dbReference type="PROSITE" id="PS50011">
    <property type="entry name" value="PROTEIN_KINASE_DOM"/>
    <property type="match status" value="1"/>
</dbReference>
<dbReference type="Pfam" id="PF07714">
    <property type="entry name" value="PK_Tyr_Ser-Thr"/>
    <property type="match status" value="1"/>
</dbReference>
<keyword evidence="5" id="KW-0808">Transferase</keyword>
<evidence type="ECO:0000259" key="4">
    <source>
        <dbReference type="PROSITE" id="PS50011"/>
    </source>
</evidence>
<accession>A0A5C8IJ62</accession>
<dbReference type="Gene3D" id="3.80.10.10">
    <property type="entry name" value="Ribonuclease Inhibitor"/>
    <property type="match status" value="2"/>
</dbReference>
<evidence type="ECO:0000256" key="2">
    <source>
        <dbReference type="ARBA" id="ARBA00022737"/>
    </source>
</evidence>
<dbReference type="InterPro" id="IPR000719">
    <property type="entry name" value="Prot_kinase_dom"/>
</dbReference>
<dbReference type="Gene3D" id="1.10.510.10">
    <property type="entry name" value="Transferase(Phosphotransferase) domain 1"/>
    <property type="match status" value="1"/>
</dbReference>
<dbReference type="Proteomes" id="UP000321926">
    <property type="component" value="Unassembled WGS sequence"/>
</dbReference>
<organism evidence="5 6">
    <name type="scientific">Pontibacter qinzhouensis</name>
    <dbReference type="NCBI Taxonomy" id="2603253"/>
    <lineage>
        <taxon>Bacteria</taxon>
        <taxon>Pseudomonadati</taxon>
        <taxon>Bacteroidota</taxon>
        <taxon>Cytophagia</taxon>
        <taxon>Cytophagales</taxon>
        <taxon>Hymenobacteraceae</taxon>
        <taxon>Pontibacter</taxon>
    </lineage>
</organism>
<feature type="domain" description="Protein kinase" evidence="4">
    <location>
        <begin position="204"/>
        <end position="450"/>
    </location>
</feature>
<keyword evidence="3" id="KW-0067">ATP-binding</keyword>
<dbReference type="SUPFAM" id="SSF52058">
    <property type="entry name" value="L domain-like"/>
    <property type="match status" value="1"/>
</dbReference>
<dbReference type="GO" id="GO:0005737">
    <property type="term" value="C:cytoplasm"/>
    <property type="evidence" value="ECO:0007669"/>
    <property type="project" value="TreeGrafter"/>
</dbReference>
<dbReference type="AlphaFoldDB" id="A0A5C8IJ62"/>
<protein>
    <submittedName>
        <fullName evidence="5">Protein kinase</fullName>
    </submittedName>
</protein>
<reference evidence="5 6" key="1">
    <citation type="submission" date="2019-08" db="EMBL/GenBank/DDBJ databases">
        <authorList>
            <person name="Shi S."/>
        </authorList>
    </citation>
    <scope>NUCLEOTIDE SEQUENCE [LARGE SCALE GENOMIC DNA]</scope>
    <source>
        <strain evidence="5 6">GY10130</strain>
    </source>
</reference>
<gene>
    <name evidence="5" type="ORF">FVR03_23745</name>
</gene>
<keyword evidence="6" id="KW-1185">Reference proteome</keyword>
<dbReference type="InterPro" id="IPR001611">
    <property type="entry name" value="Leu-rich_rpt"/>
</dbReference>
<dbReference type="OrthoDB" id="8532199at2"/>
<keyword evidence="2" id="KW-0677">Repeat</keyword>
<dbReference type="GO" id="GO:0005524">
    <property type="term" value="F:ATP binding"/>
    <property type="evidence" value="ECO:0007669"/>
    <property type="project" value="UniProtKB-UniRule"/>
</dbReference>
<proteinExistence type="predicted"/>
<dbReference type="SMART" id="SM00369">
    <property type="entry name" value="LRR_TYP"/>
    <property type="match status" value="5"/>
</dbReference>
<dbReference type="InterPro" id="IPR003591">
    <property type="entry name" value="Leu-rich_rpt_typical-subtyp"/>
</dbReference>
<name>A0A5C8IJ62_9BACT</name>
<dbReference type="SUPFAM" id="SSF56112">
    <property type="entry name" value="Protein kinase-like (PK-like)"/>
    <property type="match status" value="1"/>
</dbReference>
<dbReference type="EMBL" id="VRTY01000184">
    <property type="protein sequence ID" value="TXK20976.1"/>
    <property type="molecule type" value="Genomic_DNA"/>
</dbReference>
<dbReference type="Pfam" id="PF00560">
    <property type="entry name" value="LRR_1"/>
    <property type="match status" value="1"/>
</dbReference>
<dbReference type="PROSITE" id="PS51450">
    <property type="entry name" value="LRR"/>
    <property type="match status" value="1"/>
</dbReference>
<dbReference type="RefSeq" id="WP_147924262.1">
    <property type="nucleotide sequence ID" value="NZ_VRTY01000184.1"/>
</dbReference>
<dbReference type="InterPro" id="IPR050216">
    <property type="entry name" value="LRR_domain-containing"/>
</dbReference>
<sequence>MQTLEQLRSGQLAGTTSLRLLSCGLTEFPEEIIDLADTLEMLDLSGNPISQLPDSFKLLRNLKIAFFYNNEFEHFPPVLSECPKLEMIGFKENKISAIAEDAIPLNIRWLILTNNRLTQLPASIGKCRRLQKFMLAGNQLRTLPEEMAQCRNIELLRIAANQLETLPAWLFELPRLSWLAYSGNPCCESELPEKELTEINWADLALDVQLGQGASGYIYKAHWHRNKPAEIQEHVAVKVFKGEITSDGSPEDELKACMAAGNHPNFVQVLGRIGGHPEQKQGLVLSLIPPSYKNLGLPPSLESCTRDVYLEGTRFSLQTALSIATGIASAAAHLHAQHLLHGDLYAHNILINAAAHPLLGDFGAATSYTSVNKTWAQALERMEVRAFGCLLDDLLTHLAPADKTQTAVGLLSRLQEQCLQETIINRPGFVQVLQQLQEAAIRVTQKVEQA</sequence>
<dbReference type="GO" id="GO:0004672">
    <property type="term" value="F:protein kinase activity"/>
    <property type="evidence" value="ECO:0007669"/>
    <property type="project" value="InterPro"/>
</dbReference>
<evidence type="ECO:0000256" key="1">
    <source>
        <dbReference type="ARBA" id="ARBA00022614"/>
    </source>
</evidence>
<dbReference type="InterPro" id="IPR011009">
    <property type="entry name" value="Kinase-like_dom_sf"/>
</dbReference>